<dbReference type="AlphaFoldDB" id="A0A2U3NGQ8"/>
<sequence>LSRRLLRALLGLLTTGAIVSVVVLAAQMFRGALTPTVAVTILSSRAGLVMNPEAKVKMLGVQVGRVTSIDDLPNGQAAIHLAMDPSQLHLIPANVLVDIASTTVFGAKYIQLRPPATPSPEAMHAGQVLDADHVTVEINTVFQQLSALLSKIEPAKLNATFSALSSALSGRGHKIGQMIADLDHFLATIQPSLPQLDHEFDAAPDVLNAYADAAPDLIRVFDNGTRISQTLIDEHDNLDAALLSVIGLADVGNDVVGTNRQPLTDLLGLLIPTTTLLNRYHISLNCVVAGMLPYVHNPPSPVPGLLGLGSILLGKERYRWPQDLPKVAATGGPHCADLGMPDVGFEKLPPYLIADIGTNPARYGNPGWLLNSDGLKQLLFGPIDGPPVACQGDGTSGLP</sequence>
<evidence type="ECO:0000313" key="4">
    <source>
        <dbReference type="Proteomes" id="UP000241595"/>
    </source>
</evidence>
<accession>A0A2U3NGQ8</accession>
<feature type="domain" description="Mammalian cell entry C-terminal" evidence="2">
    <location>
        <begin position="120"/>
        <end position="333"/>
    </location>
</feature>
<dbReference type="NCBIfam" id="TIGR00996">
    <property type="entry name" value="Mtu_fam_mce"/>
    <property type="match status" value="1"/>
</dbReference>
<keyword evidence="4" id="KW-1185">Reference proteome</keyword>
<dbReference type="EMBL" id="FTRV01000015">
    <property type="protein sequence ID" value="SPM30605.1"/>
    <property type="molecule type" value="Genomic_DNA"/>
</dbReference>
<dbReference type="GO" id="GO:0051701">
    <property type="term" value="P:biological process involved in interaction with host"/>
    <property type="evidence" value="ECO:0007669"/>
    <property type="project" value="TreeGrafter"/>
</dbReference>
<gene>
    <name evidence="3" type="ORF">MTAB308_4114</name>
</gene>
<dbReference type="Pfam" id="PF02470">
    <property type="entry name" value="MlaD"/>
    <property type="match status" value="1"/>
</dbReference>
<evidence type="ECO:0000259" key="2">
    <source>
        <dbReference type="Pfam" id="PF11887"/>
    </source>
</evidence>
<dbReference type="InterPro" id="IPR005693">
    <property type="entry name" value="Mce"/>
</dbReference>
<evidence type="ECO:0000313" key="3">
    <source>
        <dbReference type="EMBL" id="SPM30605.1"/>
    </source>
</evidence>
<dbReference type="Pfam" id="PF11887">
    <property type="entry name" value="Mce4_CUP1"/>
    <property type="match status" value="1"/>
</dbReference>
<dbReference type="STRING" id="1841859.GCA_900157385_04115"/>
<feature type="domain" description="Mce/MlaD" evidence="1">
    <location>
        <begin position="36"/>
        <end position="115"/>
    </location>
</feature>
<dbReference type="PANTHER" id="PTHR33371">
    <property type="entry name" value="INTERMEMBRANE PHOSPHOLIPID TRANSPORT SYSTEM BINDING PROTEIN MLAD-RELATED"/>
    <property type="match status" value="1"/>
</dbReference>
<evidence type="ECO:0000259" key="1">
    <source>
        <dbReference type="Pfam" id="PF02470"/>
    </source>
</evidence>
<proteinExistence type="predicted"/>
<protein>
    <submittedName>
        <fullName evidence="3">ABC-type transporter Mla maintaining outer membrane lipid asymmetry, periplasmic component MlaD</fullName>
    </submittedName>
</protein>
<reference evidence="3 4" key="1">
    <citation type="submission" date="2017-01" db="EMBL/GenBank/DDBJ databases">
        <authorList>
            <consortium name="Urmite Genomes"/>
        </authorList>
    </citation>
    <scope>NUCLEOTIDE SEQUENCE [LARGE SCALE GENOMIC DNA]</scope>
    <source>
        <strain evidence="3 4">AB308</strain>
    </source>
</reference>
<dbReference type="InterPro" id="IPR003399">
    <property type="entry name" value="Mce/MlaD"/>
</dbReference>
<dbReference type="PANTHER" id="PTHR33371:SF19">
    <property type="entry name" value="MCE-FAMILY PROTEIN MCE4A"/>
    <property type="match status" value="1"/>
</dbReference>
<dbReference type="InterPro" id="IPR024516">
    <property type="entry name" value="Mce_C"/>
</dbReference>
<dbReference type="InterPro" id="IPR052336">
    <property type="entry name" value="MlaD_Phospholipid_Transporter"/>
</dbReference>
<dbReference type="GO" id="GO:0005576">
    <property type="term" value="C:extracellular region"/>
    <property type="evidence" value="ECO:0007669"/>
    <property type="project" value="TreeGrafter"/>
</dbReference>
<feature type="non-terminal residue" evidence="3">
    <location>
        <position position="1"/>
    </location>
</feature>
<dbReference type="Proteomes" id="UP000241595">
    <property type="component" value="Unassembled WGS sequence"/>
</dbReference>
<organism evidence="3 4">
    <name type="scientific">Mycobacterium terramassiliense</name>
    <dbReference type="NCBI Taxonomy" id="1841859"/>
    <lineage>
        <taxon>Bacteria</taxon>
        <taxon>Bacillati</taxon>
        <taxon>Actinomycetota</taxon>
        <taxon>Actinomycetes</taxon>
        <taxon>Mycobacteriales</taxon>
        <taxon>Mycobacteriaceae</taxon>
        <taxon>Mycobacterium</taxon>
    </lineage>
</organism>
<name>A0A2U3NGQ8_9MYCO</name>